<feature type="transmembrane region" description="Helical" evidence="1">
    <location>
        <begin position="250"/>
        <end position="272"/>
    </location>
</feature>
<protein>
    <recommendedName>
        <fullName evidence="5">Transmembrane protein</fullName>
    </recommendedName>
</protein>
<dbReference type="EMBL" id="CT868667">
    <property type="protein sequence ID" value="CAK92331.1"/>
    <property type="molecule type" value="Genomic_DNA"/>
</dbReference>
<gene>
    <name evidence="3" type="ORF">GSPATT00025065001</name>
</gene>
<feature type="chain" id="PRO_5002624648" description="Transmembrane protein" evidence="2">
    <location>
        <begin position="20"/>
        <end position="295"/>
    </location>
</feature>
<feature type="signal peptide" evidence="2">
    <location>
        <begin position="1"/>
        <end position="19"/>
    </location>
</feature>
<feature type="transmembrane region" description="Helical" evidence="1">
    <location>
        <begin position="221"/>
        <end position="244"/>
    </location>
</feature>
<evidence type="ECO:0008006" key="5">
    <source>
        <dbReference type="Google" id="ProtNLM"/>
    </source>
</evidence>
<accession>A0EAL4</accession>
<organism evidence="3 4">
    <name type="scientific">Paramecium tetraurelia</name>
    <dbReference type="NCBI Taxonomy" id="5888"/>
    <lineage>
        <taxon>Eukaryota</taxon>
        <taxon>Sar</taxon>
        <taxon>Alveolata</taxon>
        <taxon>Ciliophora</taxon>
        <taxon>Intramacronucleata</taxon>
        <taxon>Oligohymenophorea</taxon>
        <taxon>Peniculida</taxon>
        <taxon>Parameciidae</taxon>
        <taxon>Paramecium</taxon>
    </lineage>
</organism>
<dbReference type="InParanoid" id="A0EAL4"/>
<dbReference type="OrthoDB" id="310684at2759"/>
<reference evidence="3 4" key="1">
    <citation type="journal article" date="2006" name="Nature">
        <title>Global trends of whole-genome duplications revealed by the ciliate Paramecium tetraurelia.</title>
        <authorList>
            <consortium name="Genoscope"/>
            <person name="Aury J.-M."/>
            <person name="Jaillon O."/>
            <person name="Duret L."/>
            <person name="Noel B."/>
            <person name="Jubin C."/>
            <person name="Porcel B.M."/>
            <person name="Segurens B."/>
            <person name="Daubin V."/>
            <person name="Anthouard V."/>
            <person name="Aiach N."/>
            <person name="Arnaiz O."/>
            <person name="Billaut A."/>
            <person name="Beisson J."/>
            <person name="Blanc I."/>
            <person name="Bouhouche K."/>
            <person name="Camara F."/>
            <person name="Duharcourt S."/>
            <person name="Guigo R."/>
            <person name="Gogendeau D."/>
            <person name="Katinka M."/>
            <person name="Keller A.-M."/>
            <person name="Kissmehl R."/>
            <person name="Klotz C."/>
            <person name="Koll F."/>
            <person name="Le Moue A."/>
            <person name="Lepere C."/>
            <person name="Malinsky S."/>
            <person name="Nowacki M."/>
            <person name="Nowak J.K."/>
            <person name="Plattner H."/>
            <person name="Poulain J."/>
            <person name="Ruiz F."/>
            <person name="Serrano V."/>
            <person name="Zagulski M."/>
            <person name="Dessen P."/>
            <person name="Betermier M."/>
            <person name="Weissenbach J."/>
            <person name="Scarpelli C."/>
            <person name="Schachter V."/>
            <person name="Sperling L."/>
            <person name="Meyer E."/>
            <person name="Cohen J."/>
            <person name="Wincker P."/>
        </authorList>
    </citation>
    <scope>NUCLEOTIDE SEQUENCE [LARGE SCALE GENOMIC DNA]</scope>
    <source>
        <strain evidence="3 4">Stock d4-2</strain>
    </source>
</reference>
<dbReference type="GeneID" id="5045513"/>
<dbReference type="Proteomes" id="UP000000600">
    <property type="component" value="Unassembled WGS sequence"/>
</dbReference>
<proteinExistence type="predicted"/>
<name>A0EAL4_PARTE</name>
<keyword evidence="1" id="KW-1133">Transmembrane helix</keyword>
<evidence type="ECO:0000256" key="2">
    <source>
        <dbReference type="SAM" id="SignalP"/>
    </source>
</evidence>
<dbReference type="KEGG" id="ptm:GSPATT00025065001"/>
<keyword evidence="1" id="KW-0472">Membrane</keyword>
<dbReference type="RefSeq" id="XP_001459728.1">
    <property type="nucleotide sequence ID" value="XM_001459691.1"/>
</dbReference>
<dbReference type="AlphaFoldDB" id="A0EAL4"/>
<keyword evidence="1" id="KW-0812">Transmembrane</keyword>
<dbReference type="OMA" id="DWMIFTM"/>
<dbReference type="HOGENOM" id="CLU_944800_0_0_1"/>
<keyword evidence="4" id="KW-1185">Reference proteome</keyword>
<evidence type="ECO:0000313" key="4">
    <source>
        <dbReference type="Proteomes" id="UP000000600"/>
    </source>
</evidence>
<keyword evidence="2" id="KW-0732">Signal</keyword>
<evidence type="ECO:0000256" key="1">
    <source>
        <dbReference type="SAM" id="Phobius"/>
    </source>
</evidence>
<evidence type="ECO:0000313" key="3">
    <source>
        <dbReference type="EMBL" id="CAK92331.1"/>
    </source>
</evidence>
<sequence>MKYQISSFLILLLIAPSYSSCLKALSCQNEQSYEYQQFAVLQMMKCYYQMHNKSLHQNVESLSDHDWMIFTMFSNQFSLLCNYHSILNDINQITNSINGIKQQQEYDEQLVQQLTHNFKKMSQYSINFTSAIEVFQNTLKNEKVRLDKYNNISNHLSFIQNQTQLNQTTSFSNLNYLLQLTNSLQLISDNQMQDSIKFYLISSFALYLITRRSPLKEKQQIILAQVSILLLVECLISVVLTQLLVKYVRLLLSLYRFGAMLFIQYSIIKALLYSSQSENEISVVINQIKNKYRVE</sequence>